<dbReference type="InterPro" id="IPR000286">
    <property type="entry name" value="HDACs"/>
</dbReference>
<evidence type="ECO:0000256" key="1">
    <source>
        <dbReference type="ARBA" id="ARBA00001947"/>
    </source>
</evidence>
<evidence type="ECO:0000256" key="3">
    <source>
        <dbReference type="ARBA" id="ARBA00022801"/>
    </source>
</evidence>
<dbReference type="EMBL" id="JARKNE010000013">
    <property type="protein sequence ID" value="KAK5773157.1"/>
    <property type="molecule type" value="Genomic_DNA"/>
</dbReference>
<evidence type="ECO:0000313" key="7">
    <source>
        <dbReference type="Proteomes" id="UP001358586"/>
    </source>
</evidence>
<keyword evidence="7" id="KW-1185">Reference proteome</keyword>
<comment type="cofactor">
    <cofactor evidence="1">
        <name>Zn(2+)</name>
        <dbReference type="ChEBI" id="CHEBI:29105"/>
    </cofactor>
</comment>
<dbReference type="InterPro" id="IPR044150">
    <property type="entry name" value="HDAC_classIV"/>
</dbReference>
<gene>
    <name evidence="6" type="ORF">PVK06_049462</name>
</gene>
<keyword evidence="4" id="KW-0156">Chromatin regulator</keyword>
<keyword evidence="3" id="KW-0378">Hydrolase</keyword>
<dbReference type="Gene3D" id="3.40.800.20">
    <property type="entry name" value="Histone deacetylase domain"/>
    <property type="match status" value="1"/>
</dbReference>
<dbReference type="InterPro" id="IPR023801">
    <property type="entry name" value="His_deacetylse_dom"/>
</dbReference>
<keyword evidence="2" id="KW-0678">Repressor</keyword>
<proteinExistence type="predicted"/>
<accession>A0ABR0MIQ4</accession>
<organism evidence="6 7">
    <name type="scientific">Gossypium arboreum</name>
    <name type="common">Tree cotton</name>
    <name type="synonym">Gossypium nanking</name>
    <dbReference type="NCBI Taxonomy" id="29729"/>
    <lineage>
        <taxon>Eukaryota</taxon>
        <taxon>Viridiplantae</taxon>
        <taxon>Streptophyta</taxon>
        <taxon>Embryophyta</taxon>
        <taxon>Tracheophyta</taxon>
        <taxon>Spermatophyta</taxon>
        <taxon>Magnoliopsida</taxon>
        <taxon>eudicotyledons</taxon>
        <taxon>Gunneridae</taxon>
        <taxon>Pentapetalae</taxon>
        <taxon>rosids</taxon>
        <taxon>malvids</taxon>
        <taxon>Malvales</taxon>
        <taxon>Malvaceae</taxon>
        <taxon>Malvoideae</taxon>
        <taxon>Gossypium</taxon>
    </lineage>
</organism>
<evidence type="ECO:0000259" key="5">
    <source>
        <dbReference type="Pfam" id="PF00850"/>
    </source>
</evidence>
<comment type="caution">
    <text evidence="6">The sequence shown here is derived from an EMBL/GenBank/DDBJ whole genome shotgun (WGS) entry which is preliminary data.</text>
</comment>
<evidence type="ECO:0000313" key="6">
    <source>
        <dbReference type="EMBL" id="KAK5773157.1"/>
    </source>
</evidence>
<dbReference type="InterPro" id="IPR023696">
    <property type="entry name" value="Ureohydrolase_dom_sf"/>
</dbReference>
<feature type="domain" description="Histone deacetylase" evidence="5">
    <location>
        <begin position="117"/>
        <end position="391"/>
    </location>
</feature>
<evidence type="ECO:0000256" key="4">
    <source>
        <dbReference type="ARBA" id="ARBA00022853"/>
    </source>
</evidence>
<protein>
    <recommendedName>
        <fullName evidence="5">Histone deacetylase domain-containing protein</fullName>
    </recommendedName>
</protein>
<dbReference type="PANTHER" id="PTHR10625">
    <property type="entry name" value="HISTONE DEACETYLASE HDAC1-RELATED"/>
    <property type="match status" value="1"/>
</dbReference>
<dbReference type="SUPFAM" id="SSF52768">
    <property type="entry name" value="Arginase/deacetylase"/>
    <property type="match status" value="1"/>
</dbReference>
<sequence>MTFPLLTLSPQQPFWKFRTHRVIANTTESTRNLCKSTLYLFLALATPFIAYRCFNSSTMFWSSSSSSSQPATKIDAESLRRQRINSSKLYQPDASSKVPVIYSSYYDISFLGIEKLHPFDSSKWGRICRFLMSEGYLEKNSIVDPLEASTEDLLVVHTEAYLNSLKNSVNVARITEVPPVAMLPNWLVQMKVLYPFRRQVGGTVLAAKLAKDQGWAINVGGGFHHCSGDRGGGFCAYADISLCIHFAFVRLNISRVMIIDLDAHQGNGHERDFGNDERVYILDMYNPGIYPFDMTARNYINQKVEVVTGTTTDEYLKQLDKALAVAGSNFAPELIVYNAGTDILDGDPLGGLKVSPDGVIQRDEKVFRFARERNIPIVMVTSGGYMKTSAREHGCVSSCYSISLQGSILGISLAWSSLYTSLFQFQQCDHFDAAMCFLRLSSLIFVVFRAQQAKEMRAVPKNVASN</sequence>
<name>A0ABR0MIQ4_GOSAR</name>
<dbReference type="Pfam" id="PF00850">
    <property type="entry name" value="Hist_deacetyl"/>
    <property type="match status" value="1"/>
</dbReference>
<dbReference type="PRINTS" id="PR01270">
    <property type="entry name" value="HDASUPER"/>
</dbReference>
<dbReference type="Proteomes" id="UP001358586">
    <property type="component" value="Chromosome 13"/>
</dbReference>
<dbReference type="PANTHER" id="PTHR10625:SF23">
    <property type="entry name" value="HISTONE DEACETYLASE 11"/>
    <property type="match status" value="1"/>
</dbReference>
<evidence type="ECO:0000256" key="2">
    <source>
        <dbReference type="ARBA" id="ARBA00022491"/>
    </source>
</evidence>
<dbReference type="InterPro" id="IPR037138">
    <property type="entry name" value="His_deacetylse_dom_sf"/>
</dbReference>
<dbReference type="CDD" id="cd09993">
    <property type="entry name" value="HDAC_classIV"/>
    <property type="match status" value="1"/>
</dbReference>
<reference evidence="6 7" key="1">
    <citation type="submission" date="2023-03" db="EMBL/GenBank/DDBJ databases">
        <title>WGS of Gossypium arboreum.</title>
        <authorList>
            <person name="Yu D."/>
        </authorList>
    </citation>
    <scope>NUCLEOTIDE SEQUENCE [LARGE SCALE GENOMIC DNA]</scope>
    <source>
        <tissue evidence="6">Leaf</tissue>
    </source>
</reference>